<reference evidence="1 2" key="1">
    <citation type="submission" date="2020-02" db="EMBL/GenBank/DDBJ databases">
        <authorList>
            <person name="Ferguson B K."/>
        </authorList>
    </citation>
    <scope>NUCLEOTIDE SEQUENCE [LARGE SCALE GENOMIC DNA]</scope>
</reference>
<evidence type="ECO:0000313" key="2">
    <source>
        <dbReference type="Proteomes" id="UP000479000"/>
    </source>
</evidence>
<accession>A0A6H5HLQ8</accession>
<keyword evidence="2" id="KW-1185">Reference proteome</keyword>
<dbReference type="AlphaFoldDB" id="A0A6H5HLQ8"/>
<dbReference type="Proteomes" id="UP000479000">
    <property type="component" value="Unassembled WGS sequence"/>
</dbReference>
<evidence type="ECO:0000313" key="1">
    <source>
        <dbReference type="EMBL" id="CAB0015286.1"/>
    </source>
</evidence>
<protein>
    <submittedName>
        <fullName evidence="1">Uncharacterized protein</fullName>
    </submittedName>
</protein>
<dbReference type="EMBL" id="CADCXU010028858">
    <property type="protein sequence ID" value="CAB0015286.1"/>
    <property type="molecule type" value="Genomic_DNA"/>
</dbReference>
<sequence>MEVLCVIYAPLVPKSFHHANLPHTGELDRLLEVGVNSKWKYWNRPKIESRNATSEKTFIPTHSLGTTCRTSVSRVSCVFHWKYLVDIRAASRGSFYEEFFKPFLALKPLKDAREHDLIVEGFARRCSRAAFRCSGRFRRPVTHLCTRIRLDHRDGDGFYFGNVQPNLCANRVEKTVYPSHFATCHVHDRNAAAHHRWADVRIASPLSALSERSSHCPERILLWNLRLEAEPPGTFRPGTVTSDSFVNIRRGMSSARFNELFVHLGTGNNRRRWDLKSEKSSTPSV</sequence>
<name>A0A6H5HLQ8_9HEMI</name>
<organism evidence="1 2">
    <name type="scientific">Nesidiocoris tenuis</name>
    <dbReference type="NCBI Taxonomy" id="355587"/>
    <lineage>
        <taxon>Eukaryota</taxon>
        <taxon>Metazoa</taxon>
        <taxon>Ecdysozoa</taxon>
        <taxon>Arthropoda</taxon>
        <taxon>Hexapoda</taxon>
        <taxon>Insecta</taxon>
        <taxon>Pterygota</taxon>
        <taxon>Neoptera</taxon>
        <taxon>Paraneoptera</taxon>
        <taxon>Hemiptera</taxon>
        <taxon>Heteroptera</taxon>
        <taxon>Panheteroptera</taxon>
        <taxon>Cimicomorpha</taxon>
        <taxon>Miridae</taxon>
        <taxon>Dicyphina</taxon>
        <taxon>Nesidiocoris</taxon>
    </lineage>
</organism>
<gene>
    <name evidence="1" type="ORF">NTEN_LOCUS19626</name>
</gene>
<proteinExistence type="predicted"/>